<evidence type="ECO:0000313" key="2">
    <source>
        <dbReference type="EMBL" id="SCE92152.1"/>
    </source>
</evidence>
<name>A0A1C4W7H3_9ACTN</name>
<dbReference type="RefSeq" id="WP_091261846.1">
    <property type="nucleotide sequence ID" value="NZ_FMCS01000003.1"/>
</dbReference>
<protein>
    <submittedName>
        <fullName evidence="2">Acetyltransferase (GNAT) domain-containing protein</fullName>
    </submittedName>
</protein>
<dbReference type="InterPro" id="IPR052523">
    <property type="entry name" value="Trichothecene_AcTrans"/>
</dbReference>
<accession>A0A1C4W7H3</accession>
<dbReference type="PANTHER" id="PTHR42791">
    <property type="entry name" value="GNAT FAMILY ACETYLTRANSFERASE"/>
    <property type="match status" value="1"/>
</dbReference>
<dbReference type="GO" id="GO:0016747">
    <property type="term" value="F:acyltransferase activity, transferring groups other than amino-acyl groups"/>
    <property type="evidence" value="ECO:0007669"/>
    <property type="project" value="InterPro"/>
</dbReference>
<dbReference type="SUPFAM" id="SSF55729">
    <property type="entry name" value="Acyl-CoA N-acyltransferases (Nat)"/>
    <property type="match status" value="1"/>
</dbReference>
<evidence type="ECO:0000259" key="1">
    <source>
        <dbReference type="PROSITE" id="PS51186"/>
    </source>
</evidence>
<sequence length="218" mass="24288">MFKTRIDLTVRQATADDVPALLPVLAQAFSTGTVAEWAVPEPADRLDVFTGYFQFMLTLGLRHGRVDTTDDLTGAAIWYRRDETPPPHPDHLYGLEEATGPYAPKFLLLDAMFEARHPRLPHAYLAYIGVNPALQSRGVGSALLAHAHKALDAENLPAYLEASNPRNRNLYARHGYDAGPPMQPTSSGPPFWPMWRGQLNGGVRSSFLPPNPYYRRPR</sequence>
<dbReference type="Proteomes" id="UP000199629">
    <property type="component" value="Unassembled WGS sequence"/>
</dbReference>
<dbReference type="Pfam" id="PF00583">
    <property type="entry name" value="Acetyltransf_1"/>
    <property type="match status" value="1"/>
</dbReference>
<dbReference type="InterPro" id="IPR000182">
    <property type="entry name" value="GNAT_dom"/>
</dbReference>
<dbReference type="PROSITE" id="PS51186">
    <property type="entry name" value="GNAT"/>
    <property type="match status" value="1"/>
</dbReference>
<proteinExistence type="predicted"/>
<organism evidence="2 3">
    <name type="scientific">Micromonospora chaiyaphumensis</name>
    <dbReference type="NCBI Taxonomy" id="307119"/>
    <lineage>
        <taxon>Bacteria</taxon>
        <taxon>Bacillati</taxon>
        <taxon>Actinomycetota</taxon>
        <taxon>Actinomycetes</taxon>
        <taxon>Micromonosporales</taxon>
        <taxon>Micromonosporaceae</taxon>
        <taxon>Micromonospora</taxon>
    </lineage>
</organism>
<dbReference type="EMBL" id="FMCS01000003">
    <property type="protein sequence ID" value="SCE92152.1"/>
    <property type="molecule type" value="Genomic_DNA"/>
</dbReference>
<evidence type="ECO:0000313" key="3">
    <source>
        <dbReference type="Proteomes" id="UP000199629"/>
    </source>
</evidence>
<dbReference type="CDD" id="cd04301">
    <property type="entry name" value="NAT_SF"/>
    <property type="match status" value="1"/>
</dbReference>
<dbReference type="PANTHER" id="PTHR42791:SF1">
    <property type="entry name" value="N-ACETYLTRANSFERASE DOMAIN-CONTAINING PROTEIN"/>
    <property type="match status" value="1"/>
</dbReference>
<gene>
    <name evidence="2" type="ORF">GA0070214_103297</name>
</gene>
<feature type="domain" description="N-acetyltransferase" evidence="1">
    <location>
        <begin position="8"/>
        <end position="199"/>
    </location>
</feature>
<keyword evidence="3" id="KW-1185">Reference proteome</keyword>
<dbReference type="Gene3D" id="3.40.630.30">
    <property type="match status" value="1"/>
</dbReference>
<keyword evidence="2" id="KW-0808">Transferase</keyword>
<dbReference type="AlphaFoldDB" id="A0A1C4W7H3"/>
<dbReference type="InterPro" id="IPR016181">
    <property type="entry name" value="Acyl_CoA_acyltransferase"/>
</dbReference>
<reference evidence="3" key="1">
    <citation type="submission" date="2016-06" db="EMBL/GenBank/DDBJ databases">
        <authorList>
            <person name="Varghese N."/>
            <person name="Submissions Spin"/>
        </authorList>
    </citation>
    <scope>NUCLEOTIDE SEQUENCE [LARGE SCALE GENOMIC DNA]</scope>
    <source>
        <strain evidence="3">DSM 45246</strain>
    </source>
</reference>